<comment type="caution">
    <text evidence="2">The sequence shown here is derived from an EMBL/GenBank/DDBJ whole genome shotgun (WGS) entry which is preliminary data.</text>
</comment>
<dbReference type="NCBIfam" id="TIGR03696">
    <property type="entry name" value="Rhs_assc_core"/>
    <property type="match status" value="1"/>
</dbReference>
<dbReference type="EMBL" id="JRNN01000088">
    <property type="protein sequence ID" value="KGF33472.1"/>
    <property type="molecule type" value="Genomic_DNA"/>
</dbReference>
<dbReference type="InterPro" id="IPR022385">
    <property type="entry name" value="Rhs_assc_core"/>
</dbReference>
<sequence>MREEFRGEKQNLYMGDRRTEVNHPASGKTSFTYNPLGNVLTKQTANMAEEGKMITYNYDYHRLTGINYPDHPENNVMYHYGRGKLACTMPSAANRRVELNAKEFDEETGLYYYGARYYEPRLSLWMTCDPLQEKYINISTYCYTFNRPVVLIDPNGEFPILPIVKGIIKLSVMYYTTATALENSSKSDLRQIGYGMKHPINALKVGYYDEGSNNISTIASNFEINIVNKANLGKRGDGTSGNAIRHTLWQAIITKEIDATHTERIGNAHEDNSKLDMNQKVFDNMASADASADLHNNIIGRKIGTNNPKASNVNLAKLVLKEYKEKGLWTVTKINGKYHLQRTKISQKQYELGVQEINKKNNYGKNK</sequence>
<protein>
    <recommendedName>
        <fullName evidence="1">DUF6973 domain-containing protein</fullName>
    </recommendedName>
</protein>
<dbReference type="Gene3D" id="2.180.10.10">
    <property type="entry name" value="RHS repeat-associated core"/>
    <property type="match status" value="1"/>
</dbReference>
<dbReference type="InterPro" id="IPR050708">
    <property type="entry name" value="T6SS_VgrG/RHS"/>
</dbReference>
<evidence type="ECO:0000259" key="1">
    <source>
        <dbReference type="Pfam" id="PF22322"/>
    </source>
</evidence>
<dbReference type="RefSeq" id="WP_036874508.1">
    <property type="nucleotide sequence ID" value="NZ_JRNN01000088.1"/>
</dbReference>
<dbReference type="PANTHER" id="PTHR32305:SF15">
    <property type="entry name" value="PROTEIN RHSA-RELATED"/>
    <property type="match status" value="1"/>
</dbReference>
<dbReference type="PANTHER" id="PTHR32305">
    <property type="match status" value="1"/>
</dbReference>
<name>A0A096AS71_9BACT</name>
<accession>A0A096AS71</accession>
<dbReference type="AlphaFoldDB" id="A0A096AS71"/>
<dbReference type="InterPro" id="IPR054246">
    <property type="entry name" value="DUF6973"/>
</dbReference>
<evidence type="ECO:0000313" key="3">
    <source>
        <dbReference type="Proteomes" id="UP000029556"/>
    </source>
</evidence>
<dbReference type="Proteomes" id="UP000029556">
    <property type="component" value="Unassembled WGS sequence"/>
</dbReference>
<reference evidence="2 3" key="1">
    <citation type="submission" date="2014-07" db="EMBL/GenBank/DDBJ databases">
        <authorList>
            <person name="McCorrison J."/>
            <person name="Sanka R."/>
            <person name="Torralba M."/>
            <person name="Gillis M."/>
            <person name="Haft D.H."/>
            <person name="Methe B."/>
            <person name="Sutton G."/>
            <person name="Nelson K.E."/>
        </authorList>
    </citation>
    <scope>NUCLEOTIDE SEQUENCE [LARGE SCALE GENOMIC DNA]</scope>
    <source>
        <strain evidence="2 3">DNF00853</strain>
    </source>
</reference>
<gene>
    <name evidence="2" type="ORF">HMPREF2137_11200</name>
</gene>
<feature type="domain" description="DUF6973" evidence="1">
    <location>
        <begin position="228"/>
        <end position="325"/>
    </location>
</feature>
<proteinExistence type="predicted"/>
<organism evidence="2 3">
    <name type="scientific">Hoylesella buccalis DNF00853</name>
    <dbReference type="NCBI Taxonomy" id="1401074"/>
    <lineage>
        <taxon>Bacteria</taxon>
        <taxon>Pseudomonadati</taxon>
        <taxon>Bacteroidota</taxon>
        <taxon>Bacteroidia</taxon>
        <taxon>Bacteroidales</taxon>
        <taxon>Prevotellaceae</taxon>
        <taxon>Hoylesella</taxon>
    </lineage>
</organism>
<evidence type="ECO:0000313" key="2">
    <source>
        <dbReference type="EMBL" id="KGF33472.1"/>
    </source>
</evidence>
<dbReference type="Pfam" id="PF22322">
    <property type="entry name" value="DUF6973"/>
    <property type="match status" value="1"/>
</dbReference>